<sequence length="51" mass="5999">KVATCITLQTKHMRQIFEQFPEVLLMDATHRTNKSKYKVFSLMAHDTFQKG</sequence>
<proteinExistence type="predicted"/>
<dbReference type="Pfam" id="PF21056">
    <property type="entry name" value="ZSWIM1-3_RNaseH-like"/>
    <property type="match status" value="1"/>
</dbReference>
<gene>
    <name evidence="2" type="ORF">L917_10552</name>
</gene>
<evidence type="ECO:0000313" key="2">
    <source>
        <dbReference type="EMBL" id="ETL90853.1"/>
    </source>
</evidence>
<accession>W2L0A9</accession>
<evidence type="ECO:0000259" key="1">
    <source>
        <dbReference type="Pfam" id="PF21056"/>
    </source>
</evidence>
<dbReference type="Proteomes" id="UP000054423">
    <property type="component" value="Unassembled WGS sequence"/>
</dbReference>
<feature type="non-terminal residue" evidence="2">
    <location>
        <position position="1"/>
    </location>
</feature>
<dbReference type="EMBL" id="KI680255">
    <property type="protein sequence ID" value="ETL90853.1"/>
    <property type="molecule type" value="Genomic_DNA"/>
</dbReference>
<protein>
    <recommendedName>
        <fullName evidence="1">ZSWIM1/3 RNaseH-like domain-containing protein</fullName>
    </recommendedName>
</protein>
<reference evidence="2" key="1">
    <citation type="submission" date="2013-11" db="EMBL/GenBank/DDBJ databases">
        <title>The Genome Sequence of Phytophthora parasitica CHvinca01.</title>
        <authorList>
            <consortium name="The Broad Institute Genomics Platform"/>
            <person name="Russ C."/>
            <person name="Tyler B."/>
            <person name="Panabieres F."/>
            <person name="Shan W."/>
            <person name="Tripathy S."/>
            <person name="Grunwald N."/>
            <person name="Machado M."/>
            <person name="Johnson C.S."/>
            <person name="Arredondo F."/>
            <person name="Hong C."/>
            <person name="Coffey M."/>
            <person name="Young S.K."/>
            <person name="Zeng Q."/>
            <person name="Gargeya S."/>
            <person name="Fitzgerald M."/>
            <person name="Abouelleil A."/>
            <person name="Alvarado L."/>
            <person name="Chapman S.B."/>
            <person name="Gainer-Dewar J."/>
            <person name="Goldberg J."/>
            <person name="Griggs A."/>
            <person name="Gujja S."/>
            <person name="Hansen M."/>
            <person name="Howarth C."/>
            <person name="Imamovic A."/>
            <person name="Ireland A."/>
            <person name="Larimer J."/>
            <person name="McCowan C."/>
            <person name="Murphy C."/>
            <person name="Pearson M."/>
            <person name="Poon T.W."/>
            <person name="Priest M."/>
            <person name="Roberts A."/>
            <person name="Saif S."/>
            <person name="Shea T."/>
            <person name="Sykes S."/>
            <person name="Wortman J."/>
            <person name="Nusbaum C."/>
            <person name="Birren B."/>
        </authorList>
    </citation>
    <scope>NUCLEOTIDE SEQUENCE [LARGE SCALE GENOMIC DNA]</scope>
    <source>
        <strain evidence="2">CHvinca01</strain>
    </source>
</reference>
<dbReference type="InterPro" id="IPR048324">
    <property type="entry name" value="ZSWIM1-3_RNaseH-like"/>
</dbReference>
<feature type="non-terminal residue" evidence="2">
    <location>
        <position position="51"/>
    </location>
</feature>
<feature type="domain" description="ZSWIM1/3 RNaseH-like" evidence="1">
    <location>
        <begin position="2"/>
        <end position="51"/>
    </location>
</feature>
<dbReference type="OrthoDB" id="124569at2759"/>
<name>W2L0A9_PHYNI</name>
<dbReference type="AlphaFoldDB" id="W2L0A9"/>
<organism evidence="2">
    <name type="scientific">Phytophthora nicotianae</name>
    <name type="common">Potato buckeye rot agent</name>
    <name type="synonym">Phytophthora parasitica</name>
    <dbReference type="NCBI Taxonomy" id="4792"/>
    <lineage>
        <taxon>Eukaryota</taxon>
        <taxon>Sar</taxon>
        <taxon>Stramenopiles</taxon>
        <taxon>Oomycota</taxon>
        <taxon>Peronosporomycetes</taxon>
        <taxon>Peronosporales</taxon>
        <taxon>Peronosporaceae</taxon>
        <taxon>Phytophthora</taxon>
    </lineage>
</organism>